<feature type="compositionally biased region" description="Basic and acidic residues" evidence="2">
    <location>
        <begin position="224"/>
        <end position="245"/>
    </location>
</feature>
<dbReference type="Pfam" id="PF07282">
    <property type="entry name" value="Cas12f1-like_TNB"/>
    <property type="match status" value="1"/>
</dbReference>
<protein>
    <submittedName>
        <fullName evidence="4">Transposase, IS605 OrfB family protein</fullName>
    </submittedName>
</protein>
<gene>
    <name evidence="4" type="ORF">C463_17268</name>
</gene>
<reference evidence="4 5" key="1">
    <citation type="journal article" date="2014" name="PLoS Genet.">
        <title>Phylogenetically driven sequencing of extremely halophilic archaea reveals strategies for static and dynamic osmo-response.</title>
        <authorList>
            <person name="Becker E.A."/>
            <person name="Seitzer P.M."/>
            <person name="Tritt A."/>
            <person name="Larsen D."/>
            <person name="Krusor M."/>
            <person name="Yao A.I."/>
            <person name="Wu D."/>
            <person name="Madern D."/>
            <person name="Eisen J.A."/>
            <person name="Darling A.E."/>
            <person name="Facciotti M.T."/>
        </authorList>
    </citation>
    <scope>NUCLEOTIDE SEQUENCE [LARGE SCALE GENOMIC DNA]</scope>
    <source>
        <strain evidence="4 5">DSM 19288</strain>
    </source>
</reference>
<dbReference type="EMBL" id="AOJK01000081">
    <property type="protein sequence ID" value="ELZ39191.1"/>
    <property type="molecule type" value="Genomic_DNA"/>
</dbReference>
<keyword evidence="5" id="KW-1185">Reference proteome</keyword>
<evidence type="ECO:0000313" key="5">
    <source>
        <dbReference type="Proteomes" id="UP000011586"/>
    </source>
</evidence>
<dbReference type="InterPro" id="IPR010095">
    <property type="entry name" value="Cas12f1-like_TNB"/>
</dbReference>
<dbReference type="InterPro" id="IPR051399">
    <property type="entry name" value="RNA-guided_DNA_endo/Transpos"/>
</dbReference>
<feature type="compositionally biased region" description="Polar residues" evidence="2">
    <location>
        <begin position="266"/>
        <end position="277"/>
    </location>
</feature>
<evidence type="ECO:0000313" key="4">
    <source>
        <dbReference type="EMBL" id="ELZ39191.1"/>
    </source>
</evidence>
<dbReference type="PANTHER" id="PTHR30405">
    <property type="entry name" value="TRANSPOSASE"/>
    <property type="match status" value="1"/>
</dbReference>
<dbReference type="NCBIfam" id="TIGR01766">
    <property type="entry name" value="IS200/IS605 family accessory protein TnpB-like domain"/>
    <property type="match status" value="1"/>
</dbReference>
<dbReference type="Proteomes" id="UP000011586">
    <property type="component" value="Unassembled WGS sequence"/>
</dbReference>
<sequence>MGESRLFERDGTWYLHVTVTRDVADQFEASNDERTPIGVDIGEASLITVCHRDDSGSPVRPRLWADEGKAVRRLRKTYFTAKRRLQQRGSERIAESYGEQLWDRIDDVFHRVTREVVDYAESTENPVLVLEDLRDIRENMDYDTYMNRRLHGWGFAKLSAQIRYKAAEKGIPVATVNPRHTSKACHACGEVGSRPRQATFRCSNDNCWVSEYQADVNGAINIGDRYRSGESHHRNDRAPRQKAGADDSATDGASLTGPQDSHADAETQQVTRGTNAS</sequence>
<accession>M0DUL3</accession>
<comment type="caution">
    <text evidence="4">The sequence shown here is derived from an EMBL/GenBank/DDBJ whole genome shotgun (WGS) entry which is preliminary data.</text>
</comment>
<evidence type="ECO:0000259" key="3">
    <source>
        <dbReference type="Pfam" id="PF07282"/>
    </source>
</evidence>
<proteinExistence type="predicted"/>
<dbReference type="AlphaFoldDB" id="M0DUL3"/>
<feature type="domain" description="Cas12f1-like TNB" evidence="3">
    <location>
        <begin position="155"/>
        <end position="222"/>
    </location>
</feature>
<evidence type="ECO:0000256" key="1">
    <source>
        <dbReference type="ARBA" id="ARBA00023125"/>
    </source>
</evidence>
<organism evidence="4 5">
    <name type="scientific">Halorubrum californiense DSM 19288</name>
    <dbReference type="NCBI Taxonomy" id="1227465"/>
    <lineage>
        <taxon>Archaea</taxon>
        <taxon>Methanobacteriati</taxon>
        <taxon>Methanobacteriota</taxon>
        <taxon>Stenosarchaea group</taxon>
        <taxon>Halobacteria</taxon>
        <taxon>Halobacteriales</taxon>
        <taxon>Haloferacaceae</taxon>
        <taxon>Halorubrum</taxon>
    </lineage>
</organism>
<evidence type="ECO:0000256" key="2">
    <source>
        <dbReference type="SAM" id="MobiDB-lite"/>
    </source>
</evidence>
<feature type="region of interest" description="Disordered" evidence="2">
    <location>
        <begin position="223"/>
        <end position="277"/>
    </location>
</feature>
<name>M0DUL3_9EURY</name>
<dbReference type="GO" id="GO:0003677">
    <property type="term" value="F:DNA binding"/>
    <property type="evidence" value="ECO:0007669"/>
    <property type="project" value="UniProtKB-KW"/>
</dbReference>
<dbReference type="PANTHER" id="PTHR30405:SF21">
    <property type="entry name" value="TRANSPOSASE-RELATED"/>
    <property type="match status" value="1"/>
</dbReference>
<dbReference type="STRING" id="1227465.C463_17268"/>
<dbReference type="NCBIfam" id="NF040570">
    <property type="entry name" value="guided_TnpB"/>
    <property type="match status" value="1"/>
</dbReference>
<keyword evidence="1" id="KW-0238">DNA-binding</keyword>
<dbReference type="PATRIC" id="fig|1227465.4.peg.3336"/>